<keyword evidence="2" id="KW-0378">Hydrolase</keyword>
<feature type="domain" description="Peptidase A1" evidence="5">
    <location>
        <begin position="90"/>
        <end position="433"/>
    </location>
</feature>
<evidence type="ECO:0000256" key="3">
    <source>
        <dbReference type="PIRSR" id="PIRSR601461-1"/>
    </source>
</evidence>
<dbReference type="AlphaFoldDB" id="A0A5M9MRW6"/>
<evidence type="ECO:0000313" key="6">
    <source>
        <dbReference type="EMBL" id="KAA8649842.1"/>
    </source>
</evidence>
<dbReference type="RefSeq" id="XP_033429203.1">
    <property type="nucleotide sequence ID" value="XM_033567208.1"/>
</dbReference>
<evidence type="ECO:0000256" key="1">
    <source>
        <dbReference type="ARBA" id="ARBA00007447"/>
    </source>
</evidence>
<proteinExistence type="inferred from homology"/>
<dbReference type="Pfam" id="PF00026">
    <property type="entry name" value="Asp"/>
    <property type="match status" value="1"/>
</dbReference>
<dbReference type="Gene3D" id="2.40.70.10">
    <property type="entry name" value="Acid Proteases"/>
    <property type="match status" value="2"/>
</dbReference>
<reference evidence="6 7" key="1">
    <citation type="submission" date="2019-08" db="EMBL/GenBank/DDBJ databases">
        <title>The genome sequence of a newly discovered highly antifungal drug resistant Aspergillus species, Aspergillus tanneri NIH 1004.</title>
        <authorList>
            <person name="Mounaud S."/>
            <person name="Singh I."/>
            <person name="Joardar V."/>
            <person name="Pakala S."/>
            <person name="Pakala S."/>
            <person name="Venepally P."/>
            <person name="Chung J.K."/>
            <person name="Losada L."/>
            <person name="Nierman W.C."/>
        </authorList>
    </citation>
    <scope>NUCLEOTIDE SEQUENCE [LARGE SCALE GENOMIC DNA]</scope>
    <source>
        <strain evidence="6 7">NIH1004</strain>
    </source>
</reference>
<dbReference type="GO" id="GO:0006508">
    <property type="term" value="P:proteolysis"/>
    <property type="evidence" value="ECO:0007669"/>
    <property type="project" value="InterPro"/>
</dbReference>
<feature type="region of interest" description="Disordered" evidence="4">
    <location>
        <begin position="133"/>
        <end position="158"/>
    </location>
</feature>
<dbReference type="InterPro" id="IPR021109">
    <property type="entry name" value="Peptidase_aspartic_dom_sf"/>
</dbReference>
<name>A0A5M9MRW6_9EURO</name>
<dbReference type="GeneID" id="54325221"/>
<dbReference type="SUPFAM" id="SSF50630">
    <property type="entry name" value="Acid proteases"/>
    <property type="match status" value="1"/>
</dbReference>
<dbReference type="InterPro" id="IPR001461">
    <property type="entry name" value="Aspartic_peptidase_A1"/>
</dbReference>
<feature type="compositionally biased region" description="Polar residues" evidence="4">
    <location>
        <begin position="133"/>
        <end position="145"/>
    </location>
</feature>
<evidence type="ECO:0000313" key="7">
    <source>
        <dbReference type="Proteomes" id="UP000324241"/>
    </source>
</evidence>
<dbReference type="Proteomes" id="UP000324241">
    <property type="component" value="Unassembled WGS sequence"/>
</dbReference>
<evidence type="ECO:0000256" key="2">
    <source>
        <dbReference type="ARBA" id="ARBA00022801"/>
    </source>
</evidence>
<sequence>MASSKVPLIHNPHYCKSGVKSYTYLMRKYHFQPTRDGPYSIGRTIHQTGRPFSSKPVGGRVRFHDIMQKQFSDKELQQVDADDIQNDTLYLVPVSIGTPPQSLNLVLDTASTDLWVCIPLPEQLPVSTDFQQMRSTGLPSSTLSQDNRRHHAFDSSKSRTFSPAEQSTWKRSHLDNSSASGYIGTDNVTFGNVLIKSQHIGLATSLSSGFEQATADGLVGLGFGNIENVYPEAKGLVETLLTQDVLPSSTKLFSVKFGVRDDSDQDTPPFVTFGCIDEETIHRYREDIHYTHIDNSHHFWMFDSTAASISGTPISRPLNKAIIDTDAALTLLDDQTCQAIYDAIPGALYDSDYQGFIFPSDTGSHQRPTVELDVGGKLFRMSNRSLGFSEVKSGYLYGAIQSRGSLEYDVLSTTFLEGLYAVFDVGNLRFGAVQTI</sequence>
<dbReference type="OrthoDB" id="2747330at2759"/>
<dbReference type="PROSITE" id="PS51767">
    <property type="entry name" value="PEPTIDASE_A1"/>
    <property type="match status" value="1"/>
</dbReference>
<organism evidence="6 7">
    <name type="scientific">Aspergillus tanneri</name>
    <dbReference type="NCBI Taxonomy" id="1220188"/>
    <lineage>
        <taxon>Eukaryota</taxon>
        <taxon>Fungi</taxon>
        <taxon>Dikarya</taxon>
        <taxon>Ascomycota</taxon>
        <taxon>Pezizomycotina</taxon>
        <taxon>Eurotiomycetes</taxon>
        <taxon>Eurotiomycetidae</taxon>
        <taxon>Eurotiales</taxon>
        <taxon>Aspergillaceae</taxon>
        <taxon>Aspergillus</taxon>
        <taxon>Aspergillus subgen. Circumdati</taxon>
    </lineage>
</organism>
<comment type="similarity">
    <text evidence="1">Belongs to the peptidase A1 family.</text>
</comment>
<dbReference type="PANTHER" id="PTHR47966:SF1">
    <property type="entry name" value="ASPARTYL PROTEINASE"/>
    <property type="match status" value="1"/>
</dbReference>
<comment type="caution">
    <text evidence="6">The sequence shown here is derived from an EMBL/GenBank/DDBJ whole genome shotgun (WGS) entry which is preliminary data.</text>
</comment>
<evidence type="ECO:0000256" key="4">
    <source>
        <dbReference type="SAM" id="MobiDB-lite"/>
    </source>
</evidence>
<dbReference type="PRINTS" id="PR00792">
    <property type="entry name" value="PEPSIN"/>
</dbReference>
<dbReference type="PANTHER" id="PTHR47966">
    <property type="entry name" value="BETA-SITE APP-CLEAVING ENZYME, ISOFORM A-RELATED"/>
    <property type="match status" value="1"/>
</dbReference>
<gene>
    <name evidence="6" type="ORF">ATNIH1004_002519</name>
</gene>
<accession>A0A5M9MRW6</accession>
<dbReference type="InterPro" id="IPR033121">
    <property type="entry name" value="PEPTIDASE_A1"/>
</dbReference>
<dbReference type="VEuPathDB" id="FungiDB:EYZ11_004155"/>
<feature type="active site" evidence="3">
    <location>
        <position position="324"/>
    </location>
</feature>
<protein>
    <recommendedName>
        <fullName evidence="5">Peptidase A1 domain-containing protein</fullName>
    </recommendedName>
</protein>
<evidence type="ECO:0000259" key="5">
    <source>
        <dbReference type="PROSITE" id="PS51767"/>
    </source>
</evidence>
<feature type="active site" evidence="3">
    <location>
        <position position="108"/>
    </location>
</feature>
<dbReference type="EMBL" id="QUQM01000001">
    <property type="protein sequence ID" value="KAA8649842.1"/>
    <property type="molecule type" value="Genomic_DNA"/>
</dbReference>
<dbReference type="GO" id="GO:0004190">
    <property type="term" value="F:aspartic-type endopeptidase activity"/>
    <property type="evidence" value="ECO:0007669"/>
    <property type="project" value="InterPro"/>
</dbReference>